<dbReference type="InterPro" id="IPR004408">
    <property type="entry name" value="Biotin_CoA_COase_ligase"/>
</dbReference>
<dbReference type="Gene3D" id="3.30.930.10">
    <property type="entry name" value="Bira Bifunctional Protein, Domain 2"/>
    <property type="match status" value="1"/>
</dbReference>
<evidence type="ECO:0000259" key="6">
    <source>
        <dbReference type="PROSITE" id="PS51733"/>
    </source>
</evidence>
<dbReference type="PROSITE" id="PS51733">
    <property type="entry name" value="BPL_LPL_CATALYTIC"/>
    <property type="match status" value="1"/>
</dbReference>
<dbReference type="InterPro" id="IPR004143">
    <property type="entry name" value="BPL_LPL_catalytic"/>
</dbReference>
<keyword evidence="5" id="KW-0238">DNA-binding</keyword>
<dbReference type="EC" id="6.3.4.15" evidence="5"/>
<comment type="catalytic activity">
    <reaction evidence="5">
        <text>biotin + L-lysyl-[protein] + ATP = N(6)-biotinyl-L-lysyl-[protein] + AMP + diphosphate + H(+)</text>
        <dbReference type="Rhea" id="RHEA:11756"/>
        <dbReference type="Rhea" id="RHEA-COMP:9752"/>
        <dbReference type="Rhea" id="RHEA-COMP:10505"/>
        <dbReference type="ChEBI" id="CHEBI:15378"/>
        <dbReference type="ChEBI" id="CHEBI:29969"/>
        <dbReference type="ChEBI" id="CHEBI:30616"/>
        <dbReference type="ChEBI" id="CHEBI:33019"/>
        <dbReference type="ChEBI" id="CHEBI:57586"/>
        <dbReference type="ChEBI" id="CHEBI:83144"/>
        <dbReference type="ChEBI" id="CHEBI:456215"/>
        <dbReference type="EC" id="6.3.4.15"/>
    </reaction>
</comment>
<dbReference type="SUPFAM" id="SSF55681">
    <property type="entry name" value="Class II aaRS and biotin synthetases"/>
    <property type="match status" value="1"/>
</dbReference>
<feature type="binding site" evidence="5">
    <location>
        <begin position="89"/>
        <end position="91"/>
    </location>
    <ligand>
        <name>biotin</name>
        <dbReference type="ChEBI" id="CHEBI:57586"/>
    </ligand>
</feature>
<dbReference type="RefSeq" id="WP_366923311.1">
    <property type="nucleotide sequence ID" value="NZ_CP121694.1"/>
</dbReference>
<keyword evidence="4 5" id="KW-0092">Biotin</keyword>
<proteinExistence type="inferred from homology"/>
<keyword evidence="5" id="KW-0678">Repressor</keyword>
<dbReference type="CDD" id="cd16442">
    <property type="entry name" value="BPL"/>
    <property type="match status" value="1"/>
</dbReference>
<dbReference type="GO" id="GO:0005524">
    <property type="term" value="F:ATP binding"/>
    <property type="evidence" value="ECO:0007669"/>
    <property type="project" value="UniProtKB-UniRule"/>
</dbReference>
<organism evidence="7 8">
    <name type="scientific">Metallumcola ferriviriculae</name>
    <dbReference type="NCBI Taxonomy" id="3039180"/>
    <lineage>
        <taxon>Bacteria</taxon>
        <taxon>Bacillati</taxon>
        <taxon>Bacillota</taxon>
        <taxon>Clostridia</taxon>
        <taxon>Neomoorellales</taxon>
        <taxon>Desulfitibacteraceae</taxon>
        <taxon>Metallumcola</taxon>
    </lineage>
</organism>
<sequence length="320" mass="35004">MKGKILALLKKSDEYVSGEWLSKEMGVSRTAIWKHINYLRQEGYKIESVPRLGYKILHIPDKLYAEEIYSLLTTNFIGKKIYHYNHLTSTNDQLKKLADEGKGEGTVVVAEQQTAGKGRLGRSWFSPPGAGIWCSVLLRPTVSPAHAPKLTLLGAVAVAEGIEKYTGLQPGIKWPNDLLVEGKKVCGLLTEMRAEVDSINYVTLGFGINIKLVDFPEEVKGKAITLEGVLGKKLNRVGLLACILNAFEKNYLLFLSKGFSPIRGKWEELNVTLGKMVTVTSHSGTVSGEAVALGDGGGLVVRTDGDELKEFLSGEVTLSR</sequence>
<keyword evidence="1 5" id="KW-0436">Ligase</keyword>
<feature type="DNA-binding region" description="H-T-H motif" evidence="5">
    <location>
        <begin position="18"/>
        <end position="37"/>
    </location>
</feature>
<dbReference type="InterPro" id="IPR036388">
    <property type="entry name" value="WH-like_DNA-bd_sf"/>
</dbReference>
<feature type="binding site" evidence="5">
    <location>
        <position position="184"/>
    </location>
    <ligand>
        <name>biotin</name>
        <dbReference type="ChEBI" id="CHEBI:57586"/>
    </ligand>
</feature>
<dbReference type="Pfam" id="PF03099">
    <property type="entry name" value="BPL_LplA_LipB"/>
    <property type="match status" value="1"/>
</dbReference>
<dbReference type="NCBIfam" id="TIGR00121">
    <property type="entry name" value="birA_ligase"/>
    <property type="match status" value="1"/>
</dbReference>
<reference evidence="7 8" key="1">
    <citation type="submission" date="2023-04" db="EMBL/GenBank/DDBJ databases">
        <authorList>
            <person name="Hsu D."/>
        </authorList>
    </citation>
    <scope>NUCLEOTIDE SEQUENCE [LARGE SCALE GENOMIC DNA]</scope>
    <source>
        <strain evidence="7 8">MK1</strain>
    </source>
</reference>
<evidence type="ECO:0000256" key="4">
    <source>
        <dbReference type="ARBA" id="ARBA00023267"/>
    </source>
</evidence>
<dbReference type="GO" id="GO:0003677">
    <property type="term" value="F:DNA binding"/>
    <property type="evidence" value="ECO:0007669"/>
    <property type="project" value="UniProtKB-UniRule"/>
</dbReference>
<evidence type="ECO:0000256" key="1">
    <source>
        <dbReference type="ARBA" id="ARBA00022598"/>
    </source>
</evidence>
<comment type="caution">
    <text evidence="5">Lacks conserved residue(s) required for the propagation of feature annotation.</text>
</comment>
<keyword evidence="2 5" id="KW-0547">Nucleotide-binding</keyword>
<dbReference type="InterPro" id="IPR030855">
    <property type="entry name" value="Bifunct_BirA"/>
</dbReference>
<dbReference type="KEGG" id="dbc:MFMK1_000181"/>
<keyword evidence="8" id="KW-1185">Reference proteome</keyword>
<dbReference type="InterPro" id="IPR045864">
    <property type="entry name" value="aa-tRNA-synth_II/BPL/LPL"/>
</dbReference>
<dbReference type="GO" id="GO:0004077">
    <property type="term" value="F:biotin--[biotin carboxyl-carrier protein] ligase activity"/>
    <property type="evidence" value="ECO:0007669"/>
    <property type="project" value="UniProtKB-UniRule"/>
</dbReference>
<dbReference type="CDD" id="cd00090">
    <property type="entry name" value="HTH_ARSR"/>
    <property type="match status" value="1"/>
</dbReference>
<comment type="function">
    <text evidence="5">Acts both as a biotin--[acetyl-CoA-carboxylase] ligase and a repressor.</text>
</comment>
<gene>
    <name evidence="5" type="primary">birA</name>
    <name evidence="7" type="ORF">MFMK1_000181</name>
</gene>
<dbReference type="Gene3D" id="2.30.30.100">
    <property type="match status" value="1"/>
</dbReference>
<feature type="binding site" evidence="5">
    <location>
        <position position="113"/>
    </location>
    <ligand>
        <name>biotin</name>
        <dbReference type="ChEBI" id="CHEBI:57586"/>
    </ligand>
</feature>
<dbReference type="InterPro" id="IPR011991">
    <property type="entry name" value="ArsR-like_HTH"/>
</dbReference>
<evidence type="ECO:0000313" key="8">
    <source>
        <dbReference type="Proteomes" id="UP001329915"/>
    </source>
</evidence>
<feature type="domain" description="BPL/LPL catalytic" evidence="6">
    <location>
        <begin position="66"/>
        <end position="255"/>
    </location>
</feature>
<dbReference type="PANTHER" id="PTHR12835">
    <property type="entry name" value="BIOTIN PROTEIN LIGASE"/>
    <property type="match status" value="1"/>
</dbReference>
<dbReference type="Pfam" id="PF08279">
    <property type="entry name" value="HTH_11"/>
    <property type="match status" value="1"/>
</dbReference>
<dbReference type="Pfam" id="PF02237">
    <property type="entry name" value="BPL_C"/>
    <property type="match status" value="1"/>
</dbReference>
<dbReference type="HAMAP" id="MF_00978">
    <property type="entry name" value="Bifunct_BirA"/>
    <property type="match status" value="1"/>
</dbReference>
<dbReference type="GO" id="GO:0009249">
    <property type="term" value="P:protein lipoylation"/>
    <property type="evidence" value="ECO:0007669"/>
    <property type="project" value="UniProtKB-ARBA"/>
</dbReference>
<dbReference type="GO" id="GO:0016740">
    <property type="term" value="F:transferase activity"/>
    <property type="evidence" value="ECO:0007669"/>
    <property type="project" value="UniProtKB-ARBA"/>
</dbReference>
<keyword evidence="5" id="KW-0804">Transcription</keyword>
<dbReference type="GO" id="GO:0005737">
    <property type="term" value="C:cytoplasm"/>
    <property type="evidence" value="ECO:0007669"/>
    <property type="project" value="TreeGrafter"/>
</dbReference>
<name>A0AAU0UJU1_9FIRM</name>
<dbReference type="SUPFAM" id="SSF46785">
    <property type="entry name" value="Winged helix' DNA-binding domain"/>
    <property type="match status" value="1"/>
</dbReference>
<dbReference type="SUPFAM" id="SSF50037">
    <property type="entry name" value="C-terminal domain of transcriptional repressors"/>
    <property type="match status" value="1"/>
</dbReference>
<evidence type="ECO:0000256" key="5">
    <source>
        <dbReference type="HAMAP-Rule" id="MF_00978"/>
    </source>
</evidence>
<evidence type="ECO:0000256" key="2">
    <source>
        <dbReference type="ARBA" id="ARBA00022741"/>
    </source>
</evidence>
<evidence type="ECO:0000256" key="3">
    <source>
        <dbReference type="ARBA" id="ARBA00022840"/>
    </source>
</evidence>
<dbReference type="InterPro" id="IPR036390">
    <property type="entry name" value="WH_DNA-bd_sf"/>
</dbReference>
<dbReference type="GO" id="GO:0006355">
    <property type="term" value="P:regulation of DNA-templated transcription"/>
    <property type="evidence" value="ECO:0007669"/>
    <property type="project" value="UniProtKB-UniRule"/>
</dbReference>
<keyword evidence="5" id="KW-0805">Transcription regulation</keyword>
<dbReference type="Proteomes" id="UP001329915">
    <property type="component" value="Chromosome"/>
</dbReference>
<dbReference type="InterPro" id="IPR008988">
    <property type="entry name" value="Transcriptional_repressor_C"/>
</dbReference>
<dbReference type="AlphaFoldDB" id="A0AAU0UJU1"/>
<dbReference type="InterPro" id="IPR003142">
    <property type="entry name" value="BPL_C"/>
</dbReference>
<evidence type="ECO:0000313" key="7">
    <source>
        <dbReference type="EMBL" id="WRO20413.1"/>
    </source>
</evidence>
<dbReference type="InterPro" id="IPR013196">
    <property type="entry name" value="HTH_11"/>
</dbReference>
<comment type="similarity">
    <text evidence="5">Belongs to the biotin--protein ligase family.</text>
</comment>
<dbReference type="PANTHER" id="PTHR12835:SF5">
    <property type="entry name" value="BIOTIN--PROTEIN LIGASE"/>
    <property type="match status" value="1"/>
</dbReference>
<dbReference type="EMBL" id="CP121694">
    <property type="protein sequence ID" value="WRO20413.1"/>
    <property type="molecule type" value="Genomic_DNA"/>
</dbReference>
<dbReference type="Gene3D" id="1.10.10.10">
    <property type="entry name" value="Winged helix-like DNA-binding domain superfamily/Winged helix DNA-binding domain"/>
    <property type="match status" value="1"/>
</dbReference>
<keyword evidence="3 5" id="KW-0067">ATP-binding</keyword>
<accession>A0AAU0UJU1</accession>
<protein>
    <recommendedName>
        <fullName evidence="5">Bifunctional ligase/repressor BirA</fullName>
    </recommendedName>
    <alternativeName>
        <fullName evidence="5">Biotin--[acetyl-CoA-carboxylase] ligase</fullName>
        <ecNumber evidence="5">6.3.4.15</ecNumber>
    </alternativeName>
    <alternativeName>
        <fullName evidence="5">Biotin--protein ligase</fullName>
    </alternativeName>
    <alternativeName>
        <fullName evidence="5">Biotin-[acetyl-CoA carboxylase] synthetase</fullName>
    </alternativeName>
</protein>